<gene>
    <name evidence="2" type="ORF">CEXT_364391</name>
</gene>
<keyword evidence="3" id="KW-1185">Reference proteome</keyword>
<protein>
    <submittedName>
        <fullName evidence="2">Uncharacterized protein</fullName>
    </submittedName>
</protein>
<sequence length="180" mass="20511">MSNLIRHTHAGLNHPLKTQQQQHLHERMSSTTTCFEGYKNLKVLGCEKLNNQNNKPESVFWPFITIQGRVGVVRGKDPFSQYAKPHPTRTGLNHPLKTQQRPHRHERMSSTTTCFEGCKNLKVLGDEKSNNQNNNPVSTFRPFITMRGKGGCDGEGVKRFPQVVLHLPLPLNFLNLTEFV</sequence>
<proteinExistence type="predicted"/>
<evidence type="ECO:0000313" key="2">
    <source>
        <dbReference type="EMBL" id="GIX67619.1"/>
    </source>
</evidence>
<evidence type="ECO:0000313" key="3">
    <source>
        <dbReference type="Proteomes" id="UP001054945"/>
    </source>
</evidence>
<evidence type="ECO:0000256" key="1">
    <source>
        <dbReference type="SAM" id="MobiDB-lite"/>
    </source>
</evidence>
<comment type="caution">
    <text evidence="2">The sequence shown here is derived from an EMBL/GenBank/DDBJ whole genome shotgun (WGS) entry which is preliminary data.</text>
</comment>
<dbReference type="AlphaFoldDB" id="A0AAV4M9Y8"/>
<name>A0AAV4M9Y8_CAEEX</name>
<organism evidence="2 3">
    <name type="scientific">Caerostris extrusa</name>
    <name type="common">Bark spider</name>
    <name type="synonym">Caerostris bankana</name>
    <dbReference type="NCBI Taxonomy" id="172846"/>
    <lineage>
        <taxon>Eukaryota</taxon>
        <taxon>Metazoa</taxon>
        <taxon>Ecdysozoa</taxon>
        <taxon>Arthropoda</taxon>
        <taxon>Chelicerata</taxon>
        <taxon>Arachnida</taxon>
        <taxon>Araneae</taxon>
        <taxon>Araneomorphae</taxon>
        <taxon>Entelegynae</taxon>
        <taxon>Araneoidea</taxon>
        <taxon>Araneidae</taxon>
        <taxon>Caerostris</taxon>
    </lineage>
</organism>
<dbReference type="EMBL" id="BPLR01001890">
    <property type="protein sequence ID" value="GIX67619.1"/>
    <property type="molecule type" value="Genomic_DNA"/>
</dbReference>
<dbReference type="Proteomes" id="UP001054945">
    <property type="component" value="Unassembled WGS sequence"/>
</dbReference>
<reference evidence="2 3" key="1">
    <citation type="submission" date="2021-06" db="EMBL/GenBank/DDBJ databases">
        <title>Caerostris extrusa draft genome.</title>
        <authorList>
            <person name="Kono N."/>
            <person name="Arakawa K."/>
        </authorList>
    </citation>
    <scope>NUCLEOTIDE SEQUENCE [LARGE SCALE GENOMIC DNA]</scope>
</reference>
<accession>A0AAV4M9Y8</accession>
<feature type="region of interest" description="Disordered" evidence="1">
    <location>
        <begin position="82"/>
        <end position="111"/>
    </location>
</feature>